<dbReference type="EC" id="3.1.26.5" evidence="6 7"/>
<evidence type="ECO:0000313" key="9">
    <source>
        <dbReference type="Proteomes" id="UP000001845"/>
    </source>
</evidence>
<name>D5E6G1_MYCCM</name>
<dbReference type="KEGG" id="mcd:MCRO_0756"/>
<evidence type="ECO:0000256" key="5">
    <source>
        <dbReference type="ARBA" id="ARBA00022884"/>
    </source>
</evidence>
<dbReference type="STRING" id="512564.MCRO_0756"/>
<dbReference type="SUPFAM" id="SSF54211">
    <property type="entry name" value="Ribosomal protein S5 domain 2-like"/>
    <property type="match status" value="1"/>
</dbReference>
<dbReference type="EMBL" id="CP001991">
    <property type="protein sequence ID" value="ADE19395.1"/>
    <property type="molecule type" value="Genomic_DNA"/>
</dbReference>
<evidence type="ECO:0000256" key="2">
    <source>
        <dbReference type="ARBA" id="ARBA00022722"/>
    </source>
</evidence>
<keyword evidence="1 6" id="KW-0819">tRNA processing</keyword>
<keyword evidence="9" id="KW-1185">Reference proteome</keyword>
<dbReference type="HOGENOM" id="CLU_117179_9_1_14"/>
<dbReference type="GO" id="GO:0001682">
    <property type="term" value="P:tRNA 5'-leader removal"/>
    <property type="evidence" value="ECO:0007669"/>
    <property type="project" value="UniProtKB-UniRule"/>
</dbReference>
<proteinExistence type="inferred from homology"/>
<keyword evidence="3 6" id="KW-0255">Endonuclease</keyword>
<dbReference type="Gene3D" id="3.30.230.10">
    <property type="match status" value="1"/>
</dbReference>
<dbReference type="HAMAP" id="MF_00227">
    <property type="entry name" value="RNase_P"/>
    <property type="match status" value="1"/>
</dbReference>
<evidence type="ECO:0000256" key="6">
    <source>
        <dbReference type="HAMAP-Rule" id="MF_00227"/>
    </source>
</evidence>
<comment type="similarity">
    <text evidence="6">Belongs to the RnpA family.</text>
</comment>
<comment type="catalytic activity">
    <reaction evidence="6">
        <text>Endonucleolytic cleavage of RNA, removing 5'-extranucleotides from tRNA precursor.</text>
        <dbReference type="EC" id="3.1.26.5"/>
    </reaction>
</comment>
<dbReference type="GO" id="GO:0000049">
    <property type="term" value="F:tRNA binding"/>
    <property type="evidence" value="ECO:0007669"/>
    <property type="project" value="UniProtKB-UniRule"/>
</dbReference>
<evidence type="ECO:0000256" key="4">
    <source>
        <dbReference type="ARBA" id="ARBA00022801"/>
    </source>
</evidence>
<reference evidence="8 9" key="3">
    <citation type="journal article" date="2011" name="J. Bacteriol.">
        <title>Genome sequences of Mycoplasma alligatoris A21JP2T and Mycoplasma crocodyli MP145T.</title>
        <authorList>
            <person name="Brown D.R."/>
            <person name="Farmerie W.G."/>
            <person name="May M."/>
            <person name="Benders G.A."/>
            <person name="Durkin A.S."/>
            <person name="Hlavinka K."/>
            <person name="Hostetler J."/>
            <person name="Jackson J."/>
            <person name="Johnson J."/>
            <person name="Miller R.H."/>
            <person name="Paralanov V."/>
            <person name="Radune D."/>
            <person name="Szczypinski B."/>
            <person name="Glass J.I."/>
        </authorList>
    </citation>
    <scope>NUCLEOTIDE SEQUENCE [LARGE SCALE GENOMIC DNA]</scope>
    <source>
        <strain evidence="9">ATCC 51981 / MP145</strain>
    </source>
</reference>
<dbReference type="InterPro" id="IPR000100">
    <property type="entry name" value="RNase_P"/>
</dbReference>
<organism evidence="8 9">
    <name type="scientific">Mycoplasma crocodyli (strain ATCC 51981 / MP145)</name>
    <dbReference type="NCBI Taxonomy" id="512564"/>
    <lineage>
        <taxon>Bacteria</taxon>
        <taxon>Bacillati</taxon>
        <taxon>Mycoplasmatota</taxon>
        <taxon>Mollicutes</taxon>
        <taxon>Mycoplasmataceae</taxon>
        <taxon>Mycoplasma</taxon>
    </lineage>
</organism>
<dbReference type="AlphaFoldDB" id="D5E6G1"/>
<evidence type="ECO:0000313" key="8">
    <source>
        <dbReference type="EMBL" id="ADE19395.1"/>
    </source>
</evidence>
<evidence type="ECO:0000256" key="7">
    <source>
        <dbReference type="NCBIfam" id="TIGR00188"/>
    </source>
</evidence>
<dbReference type="InterPro" id="IPR020568">
    <property type="entry name" value="Ribosomal_Su5_D2-typ_SF"/>
</dbReference>
<dbReference type="GO" id="GO:0030677">
    <property type="term" value="C:ribonuclease P complex"/>
    <property type="evidence" value="ECO:0007669"/>
    <property type="project" value="TreeGrafter"/>
</dbReference>
<dbReference type="InterPro" id="IPR014721">
    <property type="entry name" value="Ribsml_uS5_D2-typ_fold_subgr"/>
</dbReference>
<keyword evidence="5 6" id="KW-0694">RNA-binding</keyword>
<dbReference type="GO" id="GO:0004526">
    <property type="term" value="F:ribonuclease P activity"/>
    <property type="evidence" value="ECO:0007669"/>
    <property type="project" value="UniProtKB-UniRule"/>
</dbReference>
<keyword evidence="2 6" id="KW-0540">Nuclease</keyword>
<gene>
    <name evidence="6 8" type="primary">rnpA</name>
    <name evidence="8" type="ordered locus">MCRO_0756</name>
</gene>
<dbReference type="NCBIfam" id="TIGR00188">
    <property type="entry name" value="rnpA"/>
    <property type="match status" value="1"/>
</dbReference>
<dbReference type="Proteomes" id="UP000001845">
    <property type="component" value="Chromosome"/>
</dbReference>
<dbReference type="eggNOG" id="COG0594">
    <property type="taxonomic scope" value="Bacteria"/>
</dbReference>
<dbReference type="OrthoDB" id="9810867at2"/>
<comment type="function">
    <text evidence="6">RNaseP catalyzes the removal of the 5'-leader sequence from pre-tRNA to produce the mature 5'-terminus. It can also cleave other RNA substrates such as 4.5S RNA. The protein component plays an auxiliary but essential role in vivo by binding to the 5'-leader sequence and broadening the substrate specificity of the ribozyme.</text>
</comment>
<dbReference type="PANTHER" id="PTHR33992">
    <property type="entry name" value="RIBONUCLEASE P PROTEIN COMPONENT"/>
    <property type="match status" value="1"/>
</dbReference>
<reference key="2">
    <citation type="submission" date="2010-03" db="EMBL/GenBank/DDBJ databases">
        <authorList>
            <person name="Ma Z."/>
            <person name="Wang X."/>
            <person name="Liu H."/>
        </authorList>
    </citation>
    <scope>NUCLEOTIDE SEQUENCE</scope>
    <source>
        <strain>MP145</strain>
    </source>
</reference>
<comment type="subunit">
    <text evidence="6">Consists of a catalytic RNA component (M1 or rnpB) and a protein subunit.</text>
</comment>
<evidence type="ECO:0000256" key="3">
    <source>
        <dbReference type="ARBA" id="ARBA00022759"/>
    </source>
</evidence>
<dbReference type="RefSeq" id="WP_013054172.1">
    <property type="nucleotide sequence ID" value="NC_014014.1"/>
</dbReference>
<keyword evidence="4 6" id="KW-0378">Hydrolase</keyword>
<reference evidence="9" key="1">
    <citation type="submission" date="2010-03" db="EMBL/GenBank/DDBJ databases">
        <title>The complete genome of Mycoplasma crocodyli MP145.</title>
        <authorList>
            <person name="Glass J.I."/>
            <person name="Durkin A.S."/>
            <person name="Hostetler J."/>
            <person name="Jackson J."/>
            <person name="Johnson J."/>
            <person name="May M.A."/>
            <person name="Paralanov V."/>
            <person name="Radune D."/>
            <person name="Szczypinski B."/>
            <person name="Brown D.R."/>
        </authorList>
    </citation>
    <scope>NUCLEOTIDE SEQUENCE [LARGE SCALE GENOMIC DNA]</scope>
    <source>
        <strain evidence="9">ATCC 51981 / MP145</strain>
    </source>
</reference>
<sequence>MKKQYRLQKNWEFNDLIQKNKQFSNNYLVSYFERSESLKVGITIPKKFANAVWRNYYKRQLRAILHELNIYEFKFHFVFIIRKDFLKAEYAIKKQSIQKMLEKFKNESKKIK</sequence>
<protein>
    <recommendedName>
        <fullName evidence="6 7">Ribonuclease P protein component</fullName>
        <shortName evidence="6">RNase P protein</shortName>
        <shortName evidence="6">RNaseP protein</shortName>
        <ecNumber evidence="6 7">3.1.26.5</ecNumber>
    </recommendedName>
    <alternativeName>
        <fullName evidence="6">Protein C5</fullName>
    </alternativeName>
</protein>
<dbReference type="Pfam" id="PF00825">
    <property type="entry name" value="Ribonuclease_P"/>
    <property type="match status" value="1"/>
</dbReference>
<evidence type="ECO:0000256" key="1">
    <source>
        <dbReference type="ARBA" id="ARBA00022694"/>
    </source>
</evidence>
<accession>D5E6G1</accession>
<dbReference type="GO" id="GO:0042781">
    <property type="term" value="F:3'-tRNA processing endoribonuclease activity"/>
    <property type="evidence" value="ECO:0007669"/>
    <property type="project" value="TreeGrafter"/>
</dbReference>
<dbReference type="PANTHER" id="PTHR33992:SF1">
    <property type="entry name" value="RIBONUCLEASE P PROTEIN COMPONENT"/>
    <property type="match status" value="1"/>
</dbReference>